<feature type="domain" description="GIY-YIG" evidence="9">
    <location>
        <begin position="13"/>
        <end position="92"/>
    </location>
</feature>
<protein>
    <recommendedName>
        <fullName evidence="7">UvrABC system protein C</fullName>
        <shortName evidence="7">Protein UvrC</shortName>
    </recommendedName>
    <alternativeName>
        <fullName evidence="7">Excinuclease ABC subunit C</fullName>
    </alternativeName>
</protein>
<keyword evidence="3 7" id="KW-0228">DNA excision</keyword>
<dbReference type="GO" id="GO:0009381">
    <property type="term" value="F:excinuclease ABC activity"/>
    <property type="evidence" value="ECO:0007669"/>
    <property type="project" value="UniProtKB-UniRule"/>
</dbReference>
<comment type="subcellular location">
    <subcellularLocation>
        <location evidence="7">Cytoplasm</location>
    </subcellularLocation>
</comment>
<dbReference type="NCBIfam" id="TIGR00194">
    <property type="entry name" value="uvrC"/>
    <property type="match status" value="1"/>
</dbReference>
<dbReference type="GO" id="GO:0005737">
    <property type="term" value="C:cytoplasm"/>
    <property type="evidence" value="ECO:0007669"/>
    <property type="project" value="UniProtKB-SubCell"/>
</dbReference>
<dbReference type="PANTHER" id="PTHR30562">
    <property type="entry name" value="UVRC/OXIDOREDUCTASE"/>
    <property type="match status" value="1"/>
</dbReference>
<dbReference type="GO" id="GO:0009380">
    <property type="term" value="C:excinuclease repair complex"/>
    <property type="evidence" value="ECO:0007669"/>
    <property type="project" value="InterPro"/>
</dbReference>
<sequence length="597" mass="68828">MRIEDFSLDLIPKTPGVYLMKDSQGKVLYVGKAKNLRNRIAMYFHKKGDVRERIPFLMQKTAFLETITVSNETEALLLENNLIKKYHPKYNVLLKDDKTFFCLAISLQHPWPKIEAIRCRSVHSTKQHLIFGPYVSSEACRALLDVLGLWFPLRTCSDKEFAIRKRPCVLYEMKRCLAPCVNLCSHEEYQAVLEKAILFLKGKMDEVISQLESAIQTASKQLKFEQAAAYYRTLTLIKQAMTKQNVEKFHMHNIDAIGLYRNQQQTVLTILTVRSGKLLGAKHYTFFENAQEDQDVLTSFILQFYTDQTRLPQEILSPLPLTPQLGSLLHKGSPPHIRAPKTGYRRELVMLAKHNAEEFAKTSSQSVHLPYEEMKTMLNIKECPYRIECYDNSHLQGTHAIGVYIVFENDRLVPQHYRTFSLTPSVAKNDLRALEEVLLRRFSSLTSPLPNMIVIDGGRSHYICAKKILETLNLTGIEIVSLAKEASNHSASLTREKIYTDTFPKGVQLLPTAKVLQFFQLLRDEAHRFAIHTHRKKRNKELFTQEKIPGIGKVKYERLLKHFKSWKNVMKASQEELETIPGLTQKDVQRLLAKQSH</sequence>
<dbReference type="Proteomes" id="UP000008305">
    <property type="component" value="Chromosome"/>
</dbReference>
<feature type="domain" description="UVR" evidence="8">
    <location>
        <begin position="205"/>
        <end position="240"/>
    </location>
</feature>
<evidence type="ECO:0000256" key="5">
    <source>
        <dbReference type="ARBA" id="ARBA00023204"/>
    </source>
</evidence>
<evidence type="ECO:0000313" key="12">
    <source>
        <dbReference type="Proteomes" id="UP000008305"/>
    </source>
</evidence>
<proteinExistence type="inferred from homology"/>
<evidence type="ECO:0000256" key="7">
    <source>
        <dbReference type="HAMAP-Rule" id="MF_00203"/>
    </source>
</evidence>
<dbReference type="RefSeq" id="WP_013712204.1">
    <property type="nucleotide sequence ID" value="NC_015408.1"/>
</dbReference>
<accession>A0AA34RCK2</accession>
<dbReference type="HAMAP" id="MF_00203">
    <property type="entry name" value="UvrC"/>
    <property type="match status" value="1"/>
</dbReference>
<dbReference type="SUPFAM" id="SSF82771">
    <property type="entry name" value="GIY-YIG endonuclease"/>
    <property type="match status" value="1"/>
</dbReference>
<name>A0AA34RCK2_CHLPE</name>
<keyword evidence="4 7" id="KW-0267">Excision nuclease</keyword>
<dbReference type="InterPro" id="IPR047296">
    <property type="entry name" value="GIY-YIG_UvrC_Cho"/>
</dbReference>
<dbReference type="GO" id="GO:0003677">
    <property type="term" value="F:DNA binding"/>
    <property type="evidence" value="ECO:0007669"/>
    <property type="project" value="UniProtKB-UniRule"/>
</dbReference>
<dbReference type="InterPro" id="IPR004791">
    <property type="entry name" value="UvrC"/>
</dbReference>
<dbReference type="Gene3D" id="1.10.150.20">
    <property type="entry name" value="5' to 3' exonuclease, C-terminal subdomain"/>
    <property type="match status" value="1"/>
</dbReference>
<keyword evidence="12" id="KW-1185">Reference proteome</keyword>
<dbReference type="SMART" id="SM00465">
    <property type="entry name" value="GIYc"/>
    <property type="match status" value="1"/>
</dbReference>
<evidence type="ECO:0000256" key="3">
    <source>
        <dbReference type="ARBA" id="ARBA00022769"/>
    </source>
</evidence>
<dbReference type="Gene3D" id="3.30.420.340">
    <property type="entry name" value="UvrC, RNAse H endonuclease domain"/>
    <property type="match status" value="1"/>
</dbReference>
<evidence type="ECO:0000259" key="8">
    <source>
        <dbReference type="PROSITE" id="PS50151"/>
    </source>
</evidence>
<gene>
    <name evidence="7 11" type="primary">uvrC</name>
    <name evidence="11" type="ordered locus">G5S_0097</name>
</gene>
<dbReference type="Gene3D" id="3.40.1440.10">
    <property type="entry name" value="GIY-YIG endonuclease"/>
    <property type="match status" value="1"/>
</dbReference>
<dbReference type="Pfam" id="PF22920">
    <property type="entry name" value="UvrC_RNaseH"/>
    <property type="match status" value="1"/>
</dbReference>
<reference evidence="11 12" key="1">
    <citation type="journal article" date="2011" name="J. Bacteriol.">
        <title>Genome sequence of the obligate intracellular animal pathogen Chlamydia pecorum E58.</title>
        <authorList>
            <person name="Mojica S."/>
            <person name="Huot Creasy H."/>
            <person name="Daugherty S."/>
            <person name="Read T.D."/>
            <person name="Kim T."/>
            <person name="Kaltenboeck B."/>
            <person name="Bavoil P."/>
            <person name="Myers G.S."/>
        </authorList>
    </citation>
    <scope>NUCLEOTIDE SEQUENCE [LARGE SCALE GENOMIC DNA]</scope>
    <source>
        <strain evidence="11 12">E58</strain>
    </source>
</reference>
<keyword evidence="6 7" id="KW-0742">SOS response</keyword>
<dbReference type="SUPFAM" id="SSF46600">
    <property type="entry name" value="C-terminal UvrC-binding domain of UvrB"/>
    <property type="match status" value="1"/>
</dbReference>
<dbReference type="KEGG" id="cpm:G5S_0097"/>
<evidence type="ECO:0000256" key="4">
    <source>
        <dbReference type="ARBA" id="ARBA00022881"/>
    </source>
</evidence>
<dbReference type="InterPro" id="IPR038476">
    <property type="entry name" value="UvrC_RNase_H_dom_sf"/>
</dbReference>
<dbReference type="InterPro" id="IPR001943">
    <property type="entry name" value="UVR_dom"/>
</dbReference>
<dbReference type="GO" id="GO:0009432">
    <property type="term" value="P:SOS response"/>
    <property type="evidence" value="ECO:0007669"/>
    <property type="project" value="UniProtKB-UniRule"/>
</dbReference>
<comment type="function">
    <text evidence="7">The UvrABC repair system catalyzes the recognition and processing of DNA lesions. UvrC both incises the 5' and 3' sides of the lesion. The N-terminal half is responsible for the 3' incision and the C-terminal half is responsible for the 5' incision.</text>
</comment>
<dbReference type="EMBL" id="CP002608">
    <property type="protein sequence ID" value="AEB41125.1"/>
    <property type="molecule type" value="Genomic_DNA"/>
</dbReference>
<dbReference type="Pfam" id="PF01541">
    <property type="entry name" value="GIY-YIG"/>
    <property type="match status" value="1"/>
</dbReference>
<evidence type="ECO:0000256" key="1">
    <source>
        <dbReference type="ARBA" id="ARBA00022490"/>
    </source>
</evidence>
<comment type="similarity">
    <text evidence="7">Belongs to the UvrC family.</text>
</comment>
<dbReference type="SUPFAM" id="SSF47781">
    <property type="entry name" value="RuvA domain 2-like"/>
    <property type="match status" value="1"/>
</dbReference>
<keyword evidence="1 7" id="KW-0963">Cytoplasm</keyword>
<evidence type="ECO:0000313" key="11">
    <source>
        <dbReference type="EMBL" id="AEB41125.1"/>
    </source>
</evidence>
<dbReference type="PANTHER" id="PTHR30562:SF1">
    <property type="entry name" value="UVRABC SYSTEM PROTEIN C"/>
    <property type="match status" value="1"/>
</dbReference>
<feature type="domain" description="UvrC family homology region profile" evidence="10">
    <location>
        <begin position="257"/>
        <end position="469"/>
    </location>
</feature>
<keyword evidence="5 7" id="KW-0234">DNA repair</keyword>
<evidence type="ECO:0000256" key="2">
    <source>
        <dbReference type="ARBA" id="ARBA00022763"/>
    </source>
</evidence>
<dbReference type="GO" id="GO:0006289">
    <property type="term" value="P:nucleotide-excision repair"/>
    <property type="evidence" value="ECO:0007669"/>
    <property type="project" value="UniProtKB-UniRule"/>
</dbReference>
<comment type="subunit">
    <text evidence="7">Interacts with UvrB in an incision complex.</text>
</comment>
<dbReference type="InterPro" id="IPR050066">
    <property type="entry name" value="UvrABC_protein_C"/>
</dbReference>
<keyword evidence="2 7" id="KW-0227">DNA damage</keyword>
<dbReference type="PROSITE" id="PS50165">
    <property type="entry name" value="UVRC"/>
    <property type="match status" value="1"/>
</dbReference>
<dbReference type="Pfam" id="PF08459">
    <property type="entry name" value="UvrC_RNaseH_dom"/>
    <property type="match status" value="1"/>
</dbReference>
<dbReference type="FunFam" id="3.40.1440.10:FF:000001">
    <property type="entry name" value="UvrABC system protein C"/>
    <property type="match status" value="1"/>
</dbReference>
<dbReference type="AlphaFoldDB" id="A0AA34RCK2"/>
<evidence type="ECO:0000256" key="6">
    <source>
        <dbReference type="ARBA" id="ARBA00023236"/>
    </source>
</evidence>
<dbReference type="InterPro" id="IPR035901">
    <property type="entry name" value="GIY-YIG_endonuc_sf"/>
</dbReference>
<dbReference type="InterPro" id="IPR001162">
    <property type="entry name" value="UvrC_RNase_H_dom"/>
</dbReference>
<evidence type="ECO:0000259" key="10">
    <source>
        <dbReference type="PROSITE" id="PS50165"/>
    </source>
</evidence>
<dbReference type="PROSITE" id="PS50151">
    <property type="entry name" value="UVR"/>
    <property type="match status" value="1"/>
</dbReference>
<organism evidence="11 12">
    <name type="scientific">Chlamydia pecorum (strain ATCC VR-628 / DSM 29919 / E58)</name>
    <name type="common">Chlamydophila pecorum</name>
    <dbReference type="NCBI Taxonomy" id="331635"/>
    <lineage>
        <taxon>Bacteria</taxon>
        <taxon>Pseudomonadati</taxon>
        <taxon>Chlamydiota</taxon>
        <taxon>Chlamydiia</taxon>
        <taxon>Chlamydiales</taxon>
        <taxon>Chlamydiaceae</taxon>
        <taxon>Chlamydia/Chlamydophila group</taxon>
        <taxon>Chlamydia</taxon>
    </lineage>
</organism>
<dbReference type="InterPro" id="IPR036876">
    <property type="entry name" value="UVR_dom_sf"/>
</dbReference>
<evidence type="ECO:0000259" key="9">
    <source>
        <dbReference type="PROSITE" id="PS50164"/>
    </source>
</evidence>
<dbReference type="Pfam" id="PF14520">
    <property type="entry name" value="HHH_5"/>
    <property type="match status" value="1"/>
</dbReference>
<dbReference type="InterPro" id="IPR000305">
    <property type="entry name" value="GIY-YIG_endonuc"/>
</dbReference>
<dbReference type="InterPro" id="IPR010994">
    <property type="entry name" value="RuvA_2-like"/>
</dbReference>
<dbReference type="PROSITE" id="PS50164">
    <property type="entry name" value="GIY_YIG"/>
    <property type="match status" value="1"/>
</dbReference>
<dbReference type="CDD" id="cd10434">
    <property type="entry name" value="GIY-YIG_UvrC_Cho"/>
    <property type="match status" value="1"/>
</dbReference>